<protein>
    <submittedName>
        <fullName evidence="1">Uncharacterized protein</fullName>
    </submittedName>
</protein>
<dbReference type="EMBL" id="JAPQKH010000004">
    <property type="protein sequence ID" value="KAJ5100780.1"/>
    <property type="molecule type" value="Genomic_DNA"/>
</dbReference>
<accession>A0A9W9FII2</accession>
<proteinExistence type="predicted"/>
<evidence type="ECO:0000313" key="3">
    <source>
        <dbReference type="EMBL" id="KAJ5100795.1"/>
    </source>
</evidence>
<name>A0A9W9FII2_9EURO</name>
<keyword evidence="4" id="KW-1185">Reference proteome</keyword>
<dbReference type="Proteomes" id="UP001149165">
    <property type="component" value="Unassembled WGS sequence"/>
</dbReference>
<organism evidence="1 4">
    <name type="scientific">Penicillium angulare</name>
    <dbReference type="NCBI Taxonomy" id="116970"/>
    <lineage>
        <taxon>Eukaryota</taxon>
        <taxon>Fungi</taxon>
        <taxon>Dikarya</taxon>
        <taxon>Ascomycota</taxon>
        <taxon>Pezizomycotina</taxon>
        <taxon>Eurotiomycetes</taxon>
        <taxon>Eurotiomycetidae</taxon>
        <taxon>Eurotiales</taxon>
        <taxon>Aspergillaceae</taxon>
        <taxon>Penicillium</taxon>
    </lineage>
</organism>
<dbReference type="AlphaFoldDB" id="A0A9W9FII2"/>
<sequence>MSQQDRWFARGNALTSSIVCHQPNTNSAQMPAYLPRGCPCLGGVRVKKRSRAKGCPWLRLNEVLRGGLSES</sequence>
<evidence type="ECO:0000313" key="4">
    <source>
        <dbReference type="Proteomes" id="UP001149165"/>
    </source>
</evidence>
<dbReference type="EMBL" id="JAPQKH010000004">
    <property type="protein sequence ID" value="KAJ5100779.1"/>
    <property type="molecule type" value="Genomic_DNA"/>
</dbReference>
<gene>
    <name evidence="1" type="ORF">N7456_006831</name>
    <name evidence="2" type="ORF">N7456_006832</name>
    <name evidence="3" type="ORF">N7456_006847</name>
</gene>
<dbReference type="OrthoDB" id="4234374at2759"/>
<dbReference type="EMBL" id="JAPQKH010000004">
    <property type="protein sequence ID" value="KAJ5100795.1"/>
    <property type="molecule type" value="Genomic_DNA"/>
</dbReference>
<reference evidence="1" key="2">
    <citation type="journal article" date="2023" name="IMA Fungus">
        <title>Comparative genomic study of the Penicillium genus elucidates a diverse pangenome and 15 lateral gene transfer events.</title>
        <authorList>
            <person name="Petersen C."/>
            <person name="Sorensen T."/>
            <person name="Nielsen M.R."/>
            <person name="Sondergaard T.E."/>
            <person name="Sorensen J.L."/>
            <person name="Fitzpatrick D.A."/>
            <person name="Frisvad J.C."/>
            <person name="Nielsen K.L."/>
        </authorList>
    </citation>
    <scope>NUCLEOTIDE SEQUENCE</scope>
    <source>
        <strain evidence="1">IBT 30069</strain>
    </source>
</reference>
<reference evidence="1" key="1">
    <citation type="submission" date="2022-11" db="EMBL/GenBank/DDBJ databases">
        <authorList>
            <person name="Petersen C."/>
        </authorList>
    </citation>
    <scope>NUCLEOTIDE SEQUENCE</scope>
    <source>
        <strain evidence="1">IBT 30069</strain>
    </source>
</reference>
<comment type="caution">
    <text evidence="1">The sequence shown here is derived from an EMBL/GenBank/DDBJ whole genome shotgun (WGS) entry which is preliminary data.</text>
</comment>
<evidence type="ECO:0000313" key="1">
    <source>
        <dbReference type="EMBL" id="KAJ5100779.1"/>
    </source>
</evidence>
<evidence type="ECO:0000313" key="2">
    <source>
        <dbReference type="EMBL" id="KAJ5100780.1"/>
    </source>
</evidence>